<evidence type="ECO:0000313" key="2">
    <source>
        <dbReference type="Proteomes" id="UP000245880"/>
    </source>
</evidence>
<protein>
    <submittedName>
        <fullName evidence="1">Uncharacterized protein</fullName>
    </submittedName>
</protein>
<dbReference type="RefSeq" id="WP_109672552.1">
    <property type="nucleotide sequence ID" value="NZ_QGDT01000001.1"/>
</dbReference>
<evidence type="ECO:0000313" key="1">
    <source>
        <dbReference type="EMBL" id="PWJ60369.1"/>
    </source>
</evidence>
<keyword evidence="2" id="KW-1185">Reference proteome</keyword>
<proteinExistence type="predicted"/>
<dbReference type="Pfam" id="PF19570">
    <property type="entry name" value="DUF6088"/>
    <property type="match status" value="1"/>
</dbReference>
<dbReference type="EMBL" id="QGDT01000001">
    <property type="protein sequence ID" value="PWJ60369.1"/>
    <property type="molecule type" value="Genomic_DNA"/>
</dbReference>
<name>A0A316ASS7_9BACT</name>
<reference evidence="1 2" key="1">
    <citation type="submission" date="2018-03" db="EMBL/GenBank/DDBJ databases">
        <title>Genomic Encyclopedia of Archaeal and Bacterial Type Strains, Phase II (KMG-II): from individual species to whole genera.</title>
        <authorList>
            <person name="Goeker M."/>
        </authorList>
    </citation>
    <scope>NUCLEOTIDE SEQUENCE [LARGE SCALE GENOMIC DNA]</scope>
    <source>
        <strain evidence="1 2">DSM 100346</strain>
    </source>
</reference>
<accession>A0A316ASS7</accession>
<sequence length="242" mass="27119">MISLTQRITQQIQGLPEDISFGYAQLAIAGQEYQSAAKVLERLQKKGIVKKLSKGLFYKPKMTRFGEKLPDEQQVLKPYLYQNGKRAAYITGTYLYNQMGLTTQIPVVIQIASKDKRIFINRGTIQATAVKSYVDVTESNFQILGLLDAMKDLKQIPDMDIQAALTIFKNQISQLDEKKLGELIGFALKYPPRVRALLGAILTVTDTTIDIQPLYNSLNPLTTFVLGIDSNVLASVSKWNIQ</sequence>
<dbReference type="AlphaFoldDB" id="A0A316ASS7"/>
<dbReference type="InterPro" id="IPR045738">
    <property type="entry name" value="DUF6088"/>
</dbReference>
<comment type="caution">
    <text evidence="1">The sequence shown here is derived from an EMBL/GenBank/DDBJ whole genome shotgun (WGS) entry which is preliminary data.</text>
</comment>
<dbReference type="Proteomes" id="UP000245880">
    <property type="component" value="Unassembled WGS sequence"/>
</dbReference>
<dbReference type="OrthoDB" id="9798200at2"/>
<organism evidence="1 2">
    <name type="scientific">Dyadobacter jejuensis</name>
    <dbReference type="NCBI Taxonomy" id="1082580"/>
    <lineage>
        <taxon>Bacteria</taxon>
        <taxon>Pseudomonadati</taxon>
        <taxon>Bacteroidota</taxon>
        <taxon>Cytophagia</taxon>
        <taxon>Cytophagales</taxon>
        <taxon>Spirosomataceae</taxon>
        <taxon>Dyadobacter</taxon>
    </lineage>
</organism>
<gene>
    <name evidence="1" type="ORF">CLV98_101551</name>
</gene>